<accession>A0A224Y6J6</accession>
<dbReference type="AlphaFoldDB" id="A0A224Y6J6"/>
<name>A0A224Y6J6_9HEMI</name>
<proteinExistence type="predicted"/>
<reference evidence="1" key="1">
    <citation type="journal article" date="2018" name="PLoS Negl. Trop. Dis.">
        <title>An insight into the salivary gland and fat body transcriptome of Panstrongylus lignarius (Hemiptera: Heteroptera), the main vector of Chagas disease in Peru.</title>
        <authorList>
            <person name="Nevoa J.C."/>
            <person name="Mendes M.T."/>
            <person name="da Silva M.V."/>
            <person name="Soares S.C."/>
            <person name="Oliveira C.J.F."/>
            <person name="Ribeiro J.M.C."/>
        </authorList>
    </citation>
    <scope>NUCLEOTIDE SEQUENCE</scope>
</reference>
<sequence length="70" mass="8058">MLLLTTTISVTTQFWVLAAIFVRSCAASIQFRTPIVQPDWFHISCFSLLTINCCLYSHPRLMHASELLWL</sequence>
<evidence type="ECO:0000313" key="1">
    <source>
        <dbReference type="EMBL" id="JAW16149.1"/>
    </source>
</evidence>
<protein>
    <submittedName>
        <fullName evidence="1">Putative secreted protein</fullName>
    </submittedName>
</protein>
<organism evidence="1">
    <name type="scientific">Panstrongylus lignarius</name>
    <dbReference type="NCBI Taxonomy" id="156445"/>
    <lineage>
        <taxon>Eukaryota</taxon>
        <taxon>Metazoa</taxon>
        <taxon>Ecdysozoa</taxon>
        <taxon>Arthropoda</taxon>
        <taxon>Hexapoda</taxon>
        <taxon>Insecta</taxon>
        <taxon>Pterygota</taxon>
        <taxon>Neoptera</taxon>
        <taxon>Paraneoptera</taxon>
        <taxon>Hemiptera</taxon>
        <taxon>Heteroptera</taxon>
        <taxon>Panheteroptera</taxon>
        <taxon>Cimicomorpha</taxon>
        <taxon>Reduviidae</taxon>
        <taxon>Triatominae</taxon>
        <taxon>Panstrongylus</taxon>
    </lineage>
</organism>
<dbReference type="EMBL" id="GFTR01000277">
    <property type="protein sequence ID" value="JAW16149.1"/>
    <property type="molecule type" value="Transcribed_RNA"/>
</dbReference>